<organism evidence="2 3">
    <name type="scientific">Sinanodonta woodiana</name>
    <name type="common">Chinese pond mussel</name>
    <name type="synonym">Anodonta woodiana</name>
    <dbReference type="NCBI Taxonomy" id="1069815"/>
    <lineage>
        <taxon>Eukaryota</taxon>
        <taxon>Metazoa</taxon>
        <taxon>Spiralia</taxon>
        <taxon>Lophotrochozoa</taxon>
        <taxon>Mollusca</taxon>
        <taxon>Bivalvia</taxon>
        <taxon>Autobranchia</taxon>
        <taxon>Heteroconchia</taxon>
        <taxon>Palaeoheterodonta</taxon>
        <taxon>Unionida</taxon>
        <taxon>Unionoidea</taxon>
        <taxon>Unionidae</taxon>
        <taxon>Unioninae</taxon>
        <taxon>Sinanodonta</taxon>
    </lineage>
</organism>
<comment type="caution">
    <text evidence="2">The sequence shown here is derived from an EMBL/GenBank/DDBJ whole genome shotgun (WGS) entry which is preliminary data.</text>
</comment>
<dbReference type="EMBL" id="JBJQND010000011">
    <property type="protein sequence ID" value="KAL3861243.1"/>
    <property type="molecule type" value="Genomic_DNA"/>
</dbReference>
<accession>A0ABD3VJM7</accession>
<evidence type="ECO:0000313" key="2">
    <source>
        <dbReference type="EMBL" id="KAL3861243.1"/>
    </source>
</evidence>
<sequence length="106" mass="12255">MGRGESNQFMIYQAARRQRTEQSRHGPRRVKSIHDLSKPGGRGQNNRDMGRGESNQFMIYQAARWQRTEQSSHGPRRVKSIHDLSSSQVAEDRTIETWAEESQINS</sequence>
<evidence type="ECO:0000313" key="3">
    <source>
        <dbReference type="Proteomes" id="UP001634394"/>
    </source>
</evidence>
<name>A0ABD3VJM7_SINWO</name>
<proteinExistence type="predicted"/>
<evidence type="ECO:0000256" key="1">
    <source>
        <dbReference type="SAM" id="MobiDB-lite"/>
    </source>
</evidence>
<dbReference type="AlphaFoldDB" id="A0ABD3VJM7"/>
<reference evidence="2 3" key="1">
    <citation type="submission" date="2024-11" db="EMBL/GenBank/DDBJ databases">
        <title>Chromosome-level genome assembly of the freshwater bivalve Anodonta woodiana.</title>
        <authorList>
            <person name="Chen X."/>
        </authorList>
    </citation>
    <scope>NUCLEOTIDE SEQUENCE [LARGE SCALE GENOMIC DNA]</scope>
    <source>
        <strain evidence="2">MN2024</strain>
        <tissue evidence="2">Gills</tissue>
    </source>
</reference>
<feature type="region of interest" description="Disordered" evidence="1">
    <location>
        <begin position="14"/>
        <end position="106"/>
    </location>
</feature>
<keyword evidence="3" id="KW-1185">Reference proteome</keyword>
<dbReference type="Proteomes" id="UP001634394">
    <property type="component" value="Unassembled WGS sequence"/>
</dbReference>
<gene>
    <name evidence="2" type="ORF">ACJMK2_007291</name>
</gene>
<protein>
    <submittedName>
        <fullName evidence="2">Uncharacterized protein</fullName>
    </submittedName>
</protein>